<organism evidence="1 2">
    <name type="scientific">Desulfoluna limicola</name>
    <dbReference type="NCBI Taxonomy" id="2810562"/>
    <lineage>
        <taxon>Bacteria</taxon>
        <taxon>Pseudomonadati</taxon>
        <taxon>Thermodesulfobacteriota</taxon>
        <taxon>Desulfobacteria</taxon>
        <taxon>Desulfobacterales</taxon>
        <taxon>Desulfolunaceae</taxon>
        <taxon>Desulfoluna</taxon>
    </lineage>
</organism>
<name>A0ABM7PN93_9BACT</name>
<gene>
    <name evidence="1" type="ORF">DSLASN_46270</name>
</gene>
<reference evidence="1 2" key="1">
    <citation type="submission" date="2021-02" db="EMBL/GenBank/DDBJ databases">
        <title>Complete genome of Desulfoluna sp. strain ASN36.</title>
        <authorList>
            <person name="Takahashi A."/>
            <person name="Kojima H."/>
            <person name="Fukui M."/>
        </authorList>
    </citation>
    <scope>NUCLEOTIDE SEQUENCE [LARGE SCALE GENOMIC DNA]</scope>
    <source>
        <strain evidence="1 2">ASN36</strain>
    </source>
</reference>
<evidence type="ECO:0000313" key="1">
    <source>
        <dbReference type="EMBL" id="BCS98995.1"/>
    </source>
</evidence>
<keyword evidence="2" id="KW-1185">Reference proteome</keyword>
<dbReference type="EMBL" id="AP024488">
    <property type="protein sequence ID" value="BCS98995.1"/>
    <property type="molecule type" value="Genomic_DNA"/>
</dbReference>
<accession>A0ABM7PN93</accession>
<dbReference type="RefSeq" id="WP_236890349.1">
    <property type="nucleotide sequence ID" value="NZ_AP024488.1"/>
</dbReference>
<proteinExistence type="predicted"/>
<dbReference type="Proteomes" id="UP001320148">
    <property type="component" value="Chromosome"/>
</dbReference>
<evidence type="ECO:0000313" key="2">
    <source>
        <dbReference type="Proteomes" id="UP001320148"/>
    </source>
</evidence>
<sequence length="140" mass="15953">MFEYRILPEHQLTLIWNRGETSVSQCVDFIKKVQADPDHSPDYDVITDLTELITAFSSQDILEMVQVSESLLSGNRNKKNAIIANTDRIYAPSRMYEQFSNGTTPFKTGAFRDWISALKWLDKDPADLAMHLNVDAESLP</sequence>
<protein>
    <submittedName>
        <fullName evidence="1">Uncharacterized protein</fullName>
    </submittedName>
</protein>